<dbReference type="EMBL" id="CAJVCH010459433">
    <property type="protein sequence ID" value="CAG7819774.1"/>
    <property type="molecule type" value="Genomic_DNA"/>
</dbReference>
<keyword evidence="2" id="KW-1185">Reference proteome</keyword>
<accession>A0A8J2KV99</accession>
<sequence>VLTLRIVGTTAKTGLECLRRKFLTKID</sequence>
<dbReference type="Proteomes" id="UP000708208">
    <property type="component" value="Unassembled WGS sequence"/>
</dbReference>
<protein>
    <submittedName>
        <fullName evidence="1">Uncharacterized protein</fullName>
    </submittedName>
</protein>
<comment type="caution">
    <text evidence="1">The sequence shown here is derived from an EMBL/GenBank/DDBJ whole genome shotgun (WGS) entry which is preliminary data.</text>
</comment>
<reference evidence="1" key="1">
    <citation type="submission" date="2021-06" db="EMBL/GenBank/DDBJ databases">
        <authorList>
            <person name="Hodson N. C."/>
            <person name="Mongue J. A."/>
            <person name="Jaron S. K."/>
        </authorList>
    </citation>
    <scope>NUCLEOTIDE SEQUENCE</scope>
</reference>
<dbReference type="AlphaFoldDB" id="A0A8J2KV99"/>
<name>A0A8J2KV99_9HEXA</name>
<evidence type="ECO:0000313" key="1">
    <source>
        <dbReference type="EMBL" id="CAG7819774.1"/>
    </source>
</evidence>
<organism evidence="1 2">
    <name type="scientific">Allacma fusca</name>
    <dbReference type="NCBI Taxonomy" id="39272"/>
    <lineage>
        <taxon>Eukaryota</taxon>
        <taxon>Metazoa</taxon>
        <taxon>Ecdysozoa</taxon>
        <taxon>Arthropoda</taxon>
        <taxon>Hexapoda</taxon>
        <taxon>Collembola</taxon>
        <taxon>Symphypleona</taxon>
        <taxon>Sminthuridae</taxon>
        <taxon>Allacma</taxon>
    </lineage>
</organism>
<proteinExistence type="predicted"/>
<feature type="non-terminal residue" evidence="1">
    <location>
        <position position="1"/>
    </location>
</feature>
<gene>
    <name evidence="1" type="ORF">AFUS01_LOCUS30204</name>
</gene>
<evidence type="ECO:0000313" key="2">
    <source>
        <dbReference type="Proteomes" id="UP000708208"/>
    </source>
</evidence>